<dbReference type="AlphaFoldDB" id="A0A1V3NAA0"/>
<protein>
    <submittedName>
        <fullName evidence="3">Uncharacterized protein</fullName>
    </submittedName>
</protein>
<dbReference type="RefSeq" id="WP_077280092.1">
    <property type="nucleotide sequence ID" value="NZ_MVBK01000112.1"/>
</dbReference>
<organism evidence="3 4">
    <name type="scientific">Thioalkalivibrio denitrificans</name>
    <dbReference type="NCBI Taxonomy" id="108003"/>
    <lineage>
        <taxon>Bacteria</taxon>
        <taxon>Pseudomonadati</taxon>
        <taxon>Pseudomonadota</taxon>
        <taxon>Gammaproteobacteria</taxon>
        <taxon>Chromatiales</taxon>
        <taxon>Ectothiorhodospiraceae</taxon>
        <taxon>Thioalkalivibrio</taxon>
    </lineage>
</organism>
<sequence length="439" mass="45693">MKHHHKLIPRIVVPAVFLALPALAHAAGGSIGTSQGKLPSVEVVGNGVEYTGLKPGIGGAWQADLSIGTWGAARIKSWKVWPVVEGGIGLPELNLSLFAASQSYSVGNRPKSVNKPVGEIFPLSLIEAHAVARCNINRDVLSSQGKSNAEIFGQTHVLQFSDLGFRKEVDLTIGNKNVITEGEVHHYTVSCLAHDTTPQIPSAGAIASPFQVTGASLSVSPGQKVQATCPVELTFNGMIQTSGTVPTTVQYRFEWPTGEKSTIFSVHVANPSAGAPVAHKVEIPLPSAAVPGPQGGGGAAPGGFAQLQPPPPPPGPLPEGVPPQPAGPQLQGATLPANEHKSSVRLVVLSAANVKSAPASYHIVCEPRVRPGVAGPGGMAVPATPEFDRDPDRPVVTGTVPNREQTAPARRATDRAGQTGETDPRGRPDGEVRERTPER</sequence>
<feature type="chain" id="PRO_5012844393" evidence="2">
    <location>
        <begin position="27"/>
        <end position="439"/>
    </location>
</feature>
<evidence type="ECO:0000313" key="4">
    <source>
        <dbReference type="Proteomes" id="UP000189462"/>
    </source>
</evidence>
<feature type="signal peptide" evidence="2">
    <location>
        <begin position="1"/>
        <end position="26"/>
    </location>
</feature>
<feature type="region of interest" description="Disordered" evidence="1">
    <location>
        <begin position="286"/>
        <end position="334"/>
    </location>
</feature>
<dbReference type="STRING" id="108003.B1C78_15655"/>
<proteinExistence type="predicted"/>
<evidence type="ECO:0000313" key="3">
    <source>
        <dbReference type="EMBL" id="OOG22019.1"/>
    </source>
</evidence>
<keyword evidence="2" id="KW-0732">Signal</keyword>
<feature type="compositionally biased region" description="Pro residues" evidence="1">
    <location>
        <begin position="308"/>
        <end position="326"/>
    </location>
</feature>
<reference evidence="3 4" key="1">
    <citation type="submission" date="2017-02" db="EMBL/GenBank/DDBJ databases">
        <title>Genomic diversity within the haloalkaliphilic genus Thioalkalivibrio.</title>
        <authorList>
            <person name="Ahn A.-C."/>
            <person name="Meier-Kolthoff J."/>
            <person name="Overmars L."/>
            <person name="Richter M."/>
            <person name="Woyke T."/>
            <person name="Sorokin D.Y."/>
            <person name="Muyzer G."/>
        </authorList>
    </citation>
    <scope>NUCLEOTIDE SEQUENCE [LARGE SCALE GENOMIC DNA]</scope>
    <source>
        <strain evidence="3 4">ALJD</strain>
    </source>
</reference>
<evidence type="ECO:0000256" key="2">
    <source>
        <dbReference type="SAM" id="SignalP"/>
    </source>
</evidence>
<comment type="caution">
    <text evidence="3">The sequence shown here is derived from an EMBL/GenBank/DDBJ whole genome shotgun (WGS) entry which is preliminary data.</text>
</comment>
<feature type="region of interest" description="Disordered" evidence="1">
    <location>
        <begin position="373"/>
        <end position="439"/>
    </location>
</feature>
<dbReference type="Proteomes" id="UP000189462">
    <property type="component" value="Unassembled WGS sequence"/>
</dbReference>
<dbReference type="EMBL" id="MVBK01000112">
    <property type="protein sequence ID" value="OOG22019.1"/>
    <property type="molecule type" value="Genomic_DNA"/>
</dbReference>
<evidence type="ECO:0000256" key="1">
    <source>
        <dbReference type="SAM" id="MobiDB-lite"/>
    </source>
</evidence>
<feature type="compositionally biased region" description="Basic and acidic residues" evidence="1">
    <location>
        <begin position="422"/>
        <end position="439"/>
    </location>
</feature>
<name>A0A1V3NAA0_9GAMM</name>
<keyword evidence="4" id="KW-1185">Reference proteome</keyword>
<gene>
    <name evidence="3" type="ORF">B1C78_15655</name>
</gene>
<accession>A0A1V3NAA0</accession>